<proteinExistence type="predicted"/>
<feature type="region of interest" description="Disordered" evidence="1">
    <location>
        <begin position="86"/>
        <end position="106"/>
    </location>
</feature>
<keyword evidence="3" id="KW-1185">Reference proteome</keyword>
<organism evidence="2 3">
    <name type="scientific">Anopheles arabiensis</name>
    <name type="common">Mosquito</name>
    <dbReference type="NCBI Taxonomy" id="7173"/>
    <lineage>
        <taxon>Eukaryota</taxon>
        <taxon>Metazoa</taxon>
        <taxon>Ecdysozoa</taxon>
        <taxon>Arthropoda</taxon>
        <taxon>Hexapoda</taxon>
        <taxon>Insecta</taxon>
        <taxon>Pterygota</taxon>
        <taxon>Neoptera</taxon>
        <taxon>Endopterygota</taxon>
        <taxon>Diptera</taxon>
        <taxon>Nematocera</taxon>
        <taxon>Culicoidea</taxon>
        <taxon>Culicidae</taxon>
        <taxon>Anophelinae</taxon>
        <taxon>Anopheles</taxon>
    </lineage>
</organism>
<reference evidence="2" key="1">
    <citation type="submission" date="2022-08" db="UniProtKB">
        <authorList>
            <consortium name="EnsemblMetazoa"/>
        </authorList>
    </citation>
    <scope>IDENTIFICATION</scope>
    <source>
        <strain evidence="2">Dongola</strain>
    </source>
</reference>
<dbReference type="SUPFAM" id="SSF57716">
    <property type="entry name" value="Glucocorticoid receptor-like (DNA-binding domain)"/>
    <property type="match status" value="1"/>
</dbReference>
<dbReference type="PANTHER" id="PTHR39942:SF1">
    <property type="entry name" value="BCDNA.LD26519-RELATED"/>
    <property type="match status" value="1"/>
</dbReference>
<dbReference type="VEuPathDB" id="VectorBase:AARA002090"/>
<dbReference type="RefSeq" id="XP_040169631.1">
    <property type="nucleotide sequence ID" value="XM_040313697.1"/>
</dbReference>
<dbReference type="InterPro" id="IPR012934">
    <property type="entry name" value="Znf_AD"/>
</dbReference>
<dbReference type="SMART" id="SM00868">
    <property type="entry name" value="zf-AD"/>
    <property type="match status" value="1"/>
</dbReference>
<sequence>MEMSLSKIPICRICLTNDELQVSLFSEYAQRKLLLTKIRVCLPITITHADTLPVTICSQCIIRLEQFYEYYCKSETSQRILTEGTGILSRPRKTPPESYTLSVTGTDNGQASGLVADQMDPILTQSPQVKGPVVQKEMQSNASGSPDSTLSFLQQGTRKRKHKKSSTQNTF</sequence>
<dbReference type="Gene3D" id="3.40.1800.20">
    <property type="match status" value="1"/>
</dbReference>
<dbReference type="KEGG" id="aara:120904000"/>
<dbReference type="EMBL" id="APCN01000897">
    <property type="status" value="NOT_ANNOTATED_CDS"/>
    <property type="molecule type" value="Genomic_DNA"/>
</dbReference>
<dbReference type="GeneID" id="120904000"/>
<name>A0A182HLG0_ANOAR</name>
<protein>
    <submittedName>
        <fullName evidence="2">Uncharacterized protein</fullName>
    </submittedName>
</protein>
<dbReference type="Pfam" id="PF07776">
    <property type="entry name" value="zf-AD"/>
    <property type="match status" value="1"/>
</dbReference>
<dbReference type="EnsemblMetazoa" id="AARA002090-RA">
    <property type="protein sequence ID" value="AARA002090-PA"/>
    <property type="gene ID" value="AARA002090"/>
</dbReference>
<evidence type="ECO:0000256" key="1">
    <source>
        <dbReference type="SAM" id="MobiDB-lite"/>
    </source>
</evidence>
<evidence type="ECO:0000313" key="3">
    <source>
        <dbReference type="Proteomes" id="UP000075840"/>
    </source>
</evidence>
<dbReference type="PROSITE" id="PS51915">
    <property type="entry name" value="ZAD"/>
    <property type="match status" value="1"/>
</dbReference>
<feature type="compositionally biased region" description="Polar residues" evidence="1">
    <location>
        <begin position="137"/>
        <end position="156"/>
    </location>
</feature>
<dbReference type="VEuPathDB" id="VectorBase:AARA21_001776"/>
<feature type="region of interest" description="Disordered" evidence="1">
    <location>
        <begin position="125"/>
        <end position="171"/>
    </location>
</feature>
<dbReference type="AlphaFoldDB" id="A0A182HLG0"/>
<feature type="compositionally biased region" description="Polar residues" evidence="1">
    <location>
        <begin position="97"/>
        <end position="106"/>
    </location>
</feature>
<accession>A0A182HLG0</accession>
<dbReference type="GO" id="GO:0005634">
    <property type="term" value="C:nucleus"/>
    <property type="evidence" value="ECO:0007669"/>
    <property type="project" value="InterPro"/>
</dbReference>
<dbReference type="PANTHER" id="PTHR39942">
    <property type="entry name" value="BCDNA.LD26519-RELATED"/>
    <property type="match status" value="1"/>
</dbReference>
<dbReference type="Proteomes" id="UP000075840">
    <property type="component" value="Unassembled WGS sequence"/>
</dbReference>
<evidence type="ECO:0000313" key="2">
    <source>
        <dbReference type="EnsemblMetazoa" id="AARA002090-PA"/>
    </source>
</evidence>
<dbReference type="GO" id="GO:0008270">
    <property type="term" value="F:zinc ion binding"/>
    <property type="evidence" value="ECO:0007669"/>
    <property type="project" value="UniProtKB-UniRule"/>
</dbReference>